<feature type="region of interest" description="Disordered" evidence="7">
    <location>
        <begin position="80"/>
        <end position="117"/>
    </location>
</feature>
<dbReference type="PROSITE" id="PS00028">
    <property type="entry name" value="ZINC_FINGER_C2H2_1"/>
    <property type="match status" value="1"/>
</dbReference>
<comment type="caution">
    <text evidence="9">The sequence shown here is derived from an EMBL/GenBank/DDBJ whole genome shotgun (WGS) entry which is preliminary data.</text>
</comment>
<protein>
    <recommendedName>
        <fullName evidence="8">C2H2-type domain-containing protein</fullName>
    </recommendedName>
</protein>
<name>A0AAV2RHT1_MEGNR</name>
<keyword evidence="4" id="KW-0863">Zinc-finger</keyword>
<keyword evidence="10" id="KW-1185">Reference proteome</keyword>
<evidence type="ECO:0000313" key="10">
    <source>
        <dbReference type="Proteomes" id="UP001497623"/>
    </source>
</evidence>
<evidence type="ECO:0000259" key="8">
    <source>
        <dbReference type="PROSITE" id="PS00028"/>
    </source>
</evidence>
<sequence length="204" mass="22434">MVSAGNFSCDICNLEFSSRPIVDAHLSGSKHQRKVEGKELLRKLHQTESCFTQDEETGKLTCLICFIELTSPQLLQAHLQGTKHQNKTSGETGSEKRPADNEGQAEVKKPKSDPKDDKHYCDTCQAGCNSDAQWEAHLKSRKHLNKLTLAAGGVVEPSPAKKRNPIAGTEKHFCDTCQAGCNSDAQWDVHVNSKKHLNKIAGQS</sequence>
<evidence type="ECO:0000256" key="2">
    <source>
        <dbReference type="ARBA" id="ARBA00022723"/>
    </source>
</evidence>
<keyword evidence="3" id="KW-0677">Repeat</keyword>
<evidence type="ECO:0000256" key="3">
    <source>
        <dbReference type="ARBA" id="ARBA00022737"/>
    </source>
</evidence>
<keyword evidence="5" id="KW-0862">Zinc</keyword>
<gene>
    <name evidence="9" type="ORF">MNOR_LOCUS25460</name>
</gene>
<feature type="compositionally biased region" description="Basic and acidic residues" evidence="7">
    <location>
        <begin position="93"/>
        <end position="117"/>
    </location>
</feature>
<evidence type="ECO:0000256" key="1">
    <source>
        <dbReference type="ARBA" id="ARBA00004123"/>
    </source>
</evidence>
<dbReference type="AlphaFoldDB" id="A0AAV2RHT1"/>
<dbReference type="Gene3D" id="3.30.160.60">
    <property type="entry name" value="Classic Zinc Finger"/>
    <property type="match status" value="4"/>
</dbReference>
<accession>A0AAV2RHT1</accession>
<organism evidence="9 10">
    <name type="scientific">Meganyctiphanes norvegica</name>
    <name type="common">Northern krill</name>
    <name type="synonym">Thysanopoda norvegica</name>
    <dbReference type="NCBI Taxonomy" id="48144"/>
    <lineage>
        <taxon>Eukaryota</taxon>
        <taxon>Metazoa</taxon>
        <taxon>Ecdysozoa</taxon>
        <taxon>Arthropoda</taxon>
        <taxon>Crustacea</taxon>
        <taxon>Multicrustacea</taxon>
        <taxon>Malacostraca</taxon>
        <taxon>Eumalacostraca</taxon>
        <taxon>Eucarida</taxon>
        <taxon>Euphausiacea</taxon>
        <taxon>Euphausiidae</taxon>
        <taxon>Meganyctiphanes</taxon>
    </lineage>
</organism>
<dbReference type="PANTHER" id="PTHR46144:SF6">
    <property type="entry name" value="C2H2-TYPE DOMAIN-CONTAINING PROTEIN"/>
    <property type="match status" value="1"/>
</dbReference>
<dbReference type="GO" id="GO:0005634">
    <property type="term" value="C:nucleus"/>
    <property type="evidence" value="ECO:0007669"/>
    <property type="project" value="UniProtKB-SubCell"/>
</dbReference>
<feature type="domain" description="C2H2-type" evidence="8">
    <location>
        <begin position="9"/>
        <end position="31"/>
    </location>
</feature>
<dbReference type="InterPro" id="IPR022755">
    <property type="entry name" value="Znf_C2H2_jaz"/>
</dbReference>
<dbReference type="PANTHER" id="PTHR46144">
    <property type="entry name" value="ZINC FINGER PROTEIN 385B-LIKE"/>
    <property type="match status" value="1"/>
</dbReference>
<evidence type="ECO:0000256" key="6">
    <source>
        <dbReference type="ARBA" id="ARBA00023242"/>
    </source>
</evidence>
<dbReference type="SMART" id="SM00451">
    <property type="entry name" value="ZnF_U1"/>
    <property type="match status" value="4"/>
</dbReference>
<evidence type="ECO:0000313" key="9">
    <source>
        <dbReference type="EMBL" id="CAL4126195.1"/>
    </source>
</evidence>
<evidence type="ECO:0000256" key="4">
    <source>
        <dbReference type="ARBA" id="ARBA00022771"/>
    </source>
</evidence>
<keyword evidence="6" id="KW-0539">Nucleus</keyword>
<reference evidence="9 10" key="1">
    <citation type="submission" date="2024-05" db="EMBL/GenBank/DDBJ databases">
        <authorList>
            <person name="Wallberg A."/>
        </authorList>
    </citation>
    <scope>NUCLEOTIDE SEQUENCE [LARGE SCALE GENOMIC DNA]</scope>
</reference>
<dbReference type="Pfam" id="PF12171">
    <property type="entry name" value="zf-C2H2_jaz"/>
    <property type="match status" value="1"/>
</dbReference>
<dbReference type="EMBL" id="CAXKWB010024329">
    <property type="protein sequence ID" value="CAL4126195.1"/>
    <property type="molecule type" value="Genomic_DNA"/>
</dbReference>
<dbReference type="SMART" id="SM00355">
    <property type="entry name" value="ZnF_C2H2"/>
    <property type="match status" value="4"/>
</dbReference>
<dbReference type="GO" id="GO:0008270">
    <property type="term" value="F:zinc ion binding"/>
    <property type="evidence" value="ECO:0007669"/>
    <property type="project" value="UniProtKB-KW"/>
</dbReference>
<dbReference type="SUPFAM" id="SSF57667">
    <property type="entry name" value="beta-beta-alpha zinc fingers"/>
    <property type="match status" value="4"/>
</dbReference>
<dbReference type="Pfam" id="PF12874">
    <property type="entry name" value="zf-met"/>
    <property type="match status" value="3"/>
</dbReference>
<evidence type="ECO:0000256" key="7">
    <source>
        <dbReference type="SAM" id="MobiDB-lite"/>
    </source>
</evidence>
<proteinExistence type="predicted"/>
<dbReference type="InterPro" id="IPR051868">
    <property type="entry name" value="ZN346_ZMAT4"/>
</dbReference>
<comment type="subcellular location">
    <subcellularLocation>
        <location evidence="1">Nucleus</location>
    </subcellularLocation>
</comment>
<dbReference type="InterPro" id="IPR003604">
    <property type="entry name" value="Matrin/U1-like-C_Znf_C2H2"/>
</dbReference>
<evidence type="ECO:0000256" key="5">
    <source>
        <dbReference type="ARBA" id="ARBA00022833"/>
    </source>
</evidence>
<dbReference type="InterPro" id="IPR013087">
    <property type="entry name" value="Znf_C2H2_type"/>
</dbReference>
<dbReference type="Proteomes" id="UP001497623">
    <property type="component" value="Unassembled WGS sequence"/>
</dbReference>
<dbReference type="InterPro" id="IPR036236">
    <property type="entry name" value="Znf_C2H2_sf"/>
</dbReference>
<dbReference type="GO" id="GO:0003676">
    <property type="term" value="F:nucleic acid binding"/>
    <property type="evidence" value="ECO:0007669"/>
    <property type="project" value="InterPro"/>
</dbReference>
<keyword evidence="2" id="KW-0479">Metal-binding</keyword>